<dbReference type="Proteomes" id="UP000540787">
    <property type="component" value="Unassembled WGS sequence"/>
</dbReference>
<name>A0A7W9WXX7_9BURK</name>
<dbReference type="EC" id="2.-.-.-" evidence="2"/>
<feature type="domain" description="Polysaccharide pyruvyl transferase" evidence="1">
    <location>
        <begin position="4"/>
        <end position="258"/>
    </location>
</feature>
<gene>
    <name evidence="2" type="ORF">HD842_000959</name>
</gene>
<dbReference type="GO" id="GO:0016740">
    <property type="term" value="F:transferase activity"/>
    <property type="evidence" value="ECO:0007669"/>
    <property type="project" value="UniProtKB-KW"/>
</dbReference>
<dbReference type="InterPro" id="IPR007345">
    <property type="entry name" value="Polysacch_pyruvyl_Trfase"/>
</dbReference>
<proteinExistence type="predicted"/>
<keyword evidence="2" id="KW-0808">Transferase</keyword>
<protein>
    <submittedName>
        <fullName evidence="2">Pyruvyl transferase EpsO</fullName>
        <ecNumber evidence="2">2.-.-.-</ecNumber>
    </submittedName>
</protein>
<evidence type="ECO:0000259" key="1">
    <source>
        <dbReference type="Pfam" id="PF04230"/>
    </source>
</evidence>
<accession>A0A7W9WXX7</accession>
<dbReference type="Pfam" id="PF04230">
    <property type="entry name" value="PS_pyruv_trans"/>
    <property type="match status" value="1"/>
</dbReference>
<evidence type="ECO:0000313" key="2">
    <source>
        <dbReference type="EMBL" id="MBB6132848.1"/>
    </source>
</evidence>
<sequence length="280" mass="32106">MHDNIGDLLIMQGTLAFFRKKRLSPRTISTSWAFDPSWVKPGDILVFHGGGNFGDLYANINEIREEIITRFPANRIVMLPQTVFFASEATRDRSVAVFRRHADVHIFVRDKASQQIANRFSENVYLAPDMAHHLYPIASSGKASGVLRIERVDTEKPVVPASLKDAQFDTRTDWIEVVGKDKRLIDFAWRIQAAFIKRGWQTCKKLIGPWYWIPVAQRFSSRAVALFARHDHIVTDRLHGHILACLMDKHHTVIDNSYGKNSTYIDEWTAHSDLVRLVKV</sequence>
<keyword evidence="3" id="KW-1185">Reference proteome</keyword>
<reference evidence="2 3" key="1">
    <citation type="submission" date="2020-08" db="EMBL/GenBank/DDBJ databases">
        <title>The Agave Microbiome: Exploring the role of microbial communities in plant adaptations to desert environments.</title>
        <authorList>
            <person name="Partida-Martinez L.P."/>
        </authorList>
    </citation>
    <scope>NUCLEOTIDE SEQUENCE [LARGE SCALE GENOMIC DNA]</scope>
    <source>
        <strain evidence="2 3">AT3.2</strain>
    </source>
</reference>
<dbReference type="AlphaFoldDB" id="A0A7W9WXX7"/>
<evidence type="ECO:0000313" key="3">
    <source>
        <dbReference type="Proteomes" id="UP000540787"/>
    </source>
</evidence>
<comment type="caution">
    <text evidence="2">The sequence shown here is derived from an EMBL/GenBank/DDBJ whole genome shotgun (WGS) entry which is preliminary data.</text>
</comment>
<organism evidence="2 3">
    <name type="scientific">Massilia aurea</name>
    <dbReference type="NCBI Taxonomy" id="373040"/>
    <lineage>
        <taxon>Bacteria</taxon>
        <taxon>Pseudomonadati</taxon>
        <taxon>Pseudomonadota</taxon>
        <taxon>Betaproteobacteria</taxon>
        <taxon>Burkholderiales</taxon>
        <taxon>Oxalobacteraceae</taxon>
        <taxon>Telluria group</taxon>
        <taxon>Massilia</taxon>
    </lineage>
</organism>
<dbReference type="EMBL" id="JACHBX010000001">
    <property type="protein sequence ID" value="MBB6132848.1"/>
    <property type="molecule type" value="Genomic_DNA"/>
</dbReference>